<dbReference type="EMBL" id="CP002400">
    <property type="protein sequence ID" value="ADU27399.1"/>
    <property type="molecule type" value="Genomic_DNA"/>
</dbReference>
<dbReference type="AlphaFoldDB" id="E6UA38"/>
<organism evidence="1 2">
    <name type="scientific">Ethanoligenens harbinense (strain DSM 18485 / JCM 12961 / CGMCC 1.5033 / YUAN-3)</name>
    <dbReference type="NCBI Taxonomy" id="663278"/>
    <lineage>
        <taxon>Bacteria</taxon>
        <taxon>Bacillati</taxon>
        <taxon>Bacillota</taxon>
        <taxon>Clostridia</taxon>
        <taxon>Eubacteriales</taxon>
        <taxon>Oscillospiraceae</taxon>
        <taxon>Ethanoligenens</taxon>
    </lineage>
</organism>
<name>E6UA38_ETHHY</name>
<dbReference type="Proteomes" id="UP000001551">
    <property type="component" value="Chromosome"/>
</dbReference>
<dbReference type="RefSeq" id="WP_013485750.1">
    <property type="nucleotide sequence ID" value="NC_014828.1"/>
</dbReference>
<proteinExistence type="predicted"/>
<reference evidence="1 2" key="1">
    <citation type="submission" date="2010-12" db="EMBL/GenBank/DDBJ databases">
        <title>Complete sequence of Ethanoligenens harbinense YUAN-3.</title>
        <authorList>
            <person name="Lucas S."/>
            <person name="Copeland A."/>
            <person name="Lapidus A."/>
            <person name="Cheng J.-F."/>
            <person name="Bruce D."/>
            <person name="Goodwin L."/>
            <person name="Pitluck S."/>
            <person name="Chertkov O."/>
            <person name="Misra M."/>
            <person name="Detter J.C."/>
            <person name="Han C."/>
            <person name="Tapia R."/>
            <person name="Land M."/>
            <person name="Hauser L."/>
            <person name="Jeffries C."/>
            <person name="Kyrpides N."/>
            <person name="Ivanova N."/>
            <person name="Mikhailova N."/>
            <person name="Wang A."/>
            <person name="Mouttaki H."/>
            <person name="He Z."/>
            <person name="Zhou J."/>
            <person name="Hemme C.L."/>
            <person name="Woyke T."/>
        </authorList>
    </citation>
    <scope>NUCLEOTIDE SEQUENCE [LARGE SCALE GENOMIC DNA]</scope>
    <source>
        <strain evidence="2">DSM 18485 / JCM 12961 / CGMCC 1.5033 / YUAN-3</strain>
    </source>
</reference>
<dbReference type="KEGG" id="eha:Ethha_1877"/>
<evidence type="ECO:0000313" key="1">
    <source>
        <dbReference type="EMBL" id="ADU27399.1"/>
    </source>
</evidence>
<accession>E6UA38</accession>
<sequence>MRFSKELHLVNLPAGSNLSAPEILQTEIDGCSVTMHFAAASNDTAMKQVRETLKGAYLRSISE</sequence>
<dbReference type="HOGENOM" id="CLU_2879135_0_0_9"/>
<protein>
    <submittedName>
        <fullName evidence="1">Uncharacterized protein</fullName>
    </submittedName>
</protein>
<dbReference type="STRING" id="663278.Ethha_1877"/>
<evidence type="ECO:0000313" key="2">
    <source>
        <dbReference type="Proteomes" id="UP000001551"/>
    </source>
</evidence>
<keyword evidence="2" id="KW-1185">Reference proteome</keyword>
<gene>
    <name evidence="1" type="ordered locus">Ethha_1877</name>
</gene>